<feature type="domain" description="Ancillary SecYEG translocon subunit/Cell division coordinator CpoB TPR" evidence="10">
    <location>
        <begin position="23"/>
        <end position="191"/>
    </location>
</feature>
<dbReference type="EMBL" id="BSNI01000002">
    <property type="protein sequence ID" value="GLQ18116.1"/>
    <property type="molecule type" value="Genomic_DNA"/>
</dbReference>
<dbReference type="InterPro" id="IPR011990">
    <property type="entry name" value="TPR-like_helical_dom_sf"/>
</dbReference>
<keyword evidence="2" id="KW-1003">Cell membrane</keyword>
<dbReference type="PANTHER" id="PTHR38035">
    <property type="entry name" value="UPF0070 PROTEIN YFGM"/>
    <property type="match status" value="1"/>
</dbReference>
<name>A0ABQ5US56_9HYPH</name>
<dbReference type="PANTHER" id="PTHR38035:SF1">
    <property type="entry name" value="ANCILLARY SECYEG TRANSLOCON SUBUNIT"/>
    <property type="match status" value="1"/>
</dbReference>
<evidence type="ECO:0000259" key="10">
    <source>
        <dbReference type="Pfam" id="PF09976"/>
    </source>
</evidence>
<gene>
    <name evidence="11" type="ORF">GCM10007879_23650</name>
</gene>
<dbReference type="InterPro" id="IPR026039">
    <property type="entry name" value="YfgM"/>
</dbReference>
<dbReference type="SUPFAM" id="SSF48452">
    <property type="entry name" value="TPR-like"/>
    <property type="match status" value="1"/>
</dbReference>
<evidence type="ECO:0000256" key="8">
    <source>
        <dbReference type="ARBA" id="ARBA00024235"/>
    </source>
</evidence>
<evidence type="ECO:0000256" key="6">
    <source>
        <dbReference type="ARBA" id="ARBA00023186"/>
    </source>
</evidence>
<reference evidence="11" key="2">
    <citation type="submission" date="2023-01" db="EMBL/GenBank/DDBJ databases">
        <title>Draft genome sequence of Maritalea porphyrae strain NBRC 107169.</title>
        <authorList>
            <person name="Sun Q."/>
            <person name="Mori K."/>
        </authorList>
    </citation>
    <scope>NUCLEOTIDE SEQUENCE</scope>
    <source>
        <strain evidence="11">NBRC 107169</strain>
    </source>
</reference>
<keyword evidence="5 9" id="KW-0472">Membrane</keyword>
<evidence type="ECO:0000256" key="4">
    <source>
        <dbReference type="ARBA" id="ARBA00022989"/>
    </source>
</evidence>
<dbReference type="Pfam" id="PF09976">
    <property type="entry name" value="TPR_21"/>
    <property type="match status" value="1"/>
</dbReference>
<dbReference type="RefSeq" id="WP_284364765.1">
    <property type="nucleotide sequence ID" value="NZ_BSNI01000002.1"/>
</dbReference>
<evidence type="ECO:0000256" key="2">
    <source>
        <dbReference type="ARBA" id="ARBA00022475"/>
    </source>
</evidence>
<proteinExistence type="inferred from homology"/>
<keyword evidence="3 9" id="KW-0812">Transmembrane</keyword>
<dbReference type="Gene3D" id="1.25.40.10">
    <property type="entry name" value="Tetratricopeptide repeat domain"/>
    <property type="match status" value="1"/>
</dbReference>
<evidence type="ECO:0000256" key="7">
    <source>
        <dbReference type="ARBA" id="ARBA00024197"/>
    </source>
</evidence>
<keyword evidence="12" id="KW-1185">Reference proteome</keyword>
<evidence type="ECO:0000256" key="1">
    <source>
        <dbReference type="ARBA" id="ARBA00004401"/>
    </source>
</evidence>
<protein>
    <recommendedName>
        <fullName evidence="8">Ancillary SecYEG translocon subunit</fullName>
    </recommendedName>
</protein>
<organism evidence="11 12">
    <name type="scientific">Maritalea porphyrae</name>
    <dbReference type="NCBI Taxonomy" id="880732"/>
    <lineage>
        <taxon>Bacteria</taxon>
        <taxon>Pseudomonadati</taxon>
        <taxon>Pseudomonadota</taxon>
        <taxon>Alphaproteobacteria</taxon>
        <taxon>Hyphomicrobiales</taxon>
        <taxon>Devosiaceae</taxon>
        <taxon>Maritalea</taxon>
    </lineage>
</organism>
<evidence type="ECO:0000256" key="9">
    <source>
        <dbReference type="SAM" id="Phobius"/>
    </source>
</evidence>
<comment type="subcellular location">
    <subcellularLocation>
        <location evidence="1">Cell membrane</location>
        <topology evidence="1">Single-pass type II membrane protein</topology>
    </subcellularLocation>
</comment>
<dbReference type="InterPro" id="IPR018704">
    <property type="entry name" value="SecYEG/CpoB_TPR"/>
</dbReference>
<dbReference type="Proteomes" id="UP001161405">
    <property type="component" value="Unassembled WGS sequence"/>
</dbReference>
<evidence type="ECO:0000313" key="12">
    <source>
        <dbReference type="Proteomes" id="UP001161405"/>
    </source>
</evidence>
<sequence>MSDTDTAFKEVDEELRNERMNKLWRQFGPYVIGLAVVIILLVAGNEAWRWWQTSTANAGAEQFSAALESVESGDLDGGQAALNNVVESGPGQYPLLAEFRSAALLAEQGKIDEAVAAYDALMTTSSDQRLRELAAIFAAYLLVDAGDPLAVTQRVGDMQVESHPMRNAAREAIGLTHYKAGNYVDARVLFDAIAADPATQRDLGLRVSLYLGQLTAQGVGPTAEAASE</sequence>
<comment type="caution">
    <text evidence="11">The sequence shown here is derived from an EMBL/GenBank/DDBJ whole genome shotgun (WGS) entry which is preliminary data.</text>
</comment>
<feature type="transmembrane region" description="Helical" evidence="9">
    <location>
        <begin position="27"/>
        <end position="44"/>
    </location>
</feature>
<keyword evidence="6" id="KW-0143">Chaperone</keyword>
<evidence type="ECO:0000256" key="3">
    <source>
        <dbReference type="ARBA" id="ARBA00022692"/>
    </source>
</evidence>
<evidence type="ECO:0000256" key="5">
    <source>
        <dbReference type="ARBA" id="ARBA00023136"/>
    </source>
</evidence>
<keyword evidence="4 9" id="KW-1133">Transmembrane helix</keyword>
<evidence type="ECO:0000313" key="11">
    <source>
        <dbReference type="EMBL" id="GLQ18116.1"/>
    </source>
</evidence>
<comment type="similarity">
    <text evidence="7">Belongs to the YfgM family.</text>
</comment>
<accession>A0ABQ5US56</accession>
<reference evidence="11" key="1">
    <citation type="journal article" date="2014" name="Int. J. Syst. Evol. Microbiol.">
        <title>Complete genome of a new Firmicutes species belonging to the dominant human colonic microbiota ('Ruminococcus bicirculans') reveals two chromosomes and a selective capacity to utilize plant glucans.</title>
        <authorList>
            <consortium name="NISC Comparative Sequencing Program"/>
            <person name="Wegmann U."/>
            <person name="Louis P."/>
            <person name="Goesmann A."/>
            <person name="Henrissat B."/>
            <person name="Duncan S.H."/>
            <person name="Flint H.J."/>
        </authorList>
    </citation>
    <scope>NUCLEOTIDE SEQUENCE</scope>
    <source>
        <strain evidence="11">NBRC 107169</strain>
    </source>
</reference>